<comment type="caution">
    <text evidence="1">The sequence shown here is derived from an EMBL/GenBank/DDBJ whole genome shotgun (WGS) entry which is preliminary data.</text>
</comment>
<organism evidence="1 2">
    <name type="scientific">Ginsengibacter hankyongi</name>
    <dbReference type="NCBI Taxonomy" id="2607284"/>
    <lineage>
        <taxon>Bacteria</taxon>
        <taxon>Pseudomonadati</taxon>
        <taxon>Bacteroidota</taxon>
        <taxon>Chitinophagia</taxon>
        <taxon>Chitinophagales</taxon>
        <taxon>Chitinophagaceae</taxon>
        <taxon>Ginsengibacter</taxon>
    </lineage>
</organism>
<accession>A0A5J5II16</accession>
<dbReference type="EMBL" id="VYQF01000003">
    <property type="protein sequence ID" value="KAA9038357.1"/>
    <property type="molecule type" value="Genomic_DNA"/>
</dbReference>
<dbReference type="RefSeq" id="WP_150415032.1">
    <property type="nucleotide sequence ID" value="NZ_VYQF01000003.1"/>
</dbReference>
<dbReference type="AlphaFoldDB" id="A0A5J5II16"/>
<gene>
    <name evidence="1" type="ORF">FW778_12350</name>
</gene>
<protein>
    <submittedName>
        <fullName evidence="1">Uncharacterized protein</fullName>
    </submittedName>
</protein>
<name>A0A5J5II16_9BACT</name>
<dbReference type="Gene3D" id="2.160.20.120">
    <property type="match status" value="1"/>
</dbReference>
<keyword evidence="2" id="KW-1185">Reference proteome</keyword>
<evidence type="ECO:0000313" key="2">
    <source>
        <dbReference type="Proteomes" id="UP000326903"/>
    </source>
</evidence>
<sequence>MKLSSRILLSMLIILIAGLLLSNMVLKKEYNKIDKSDLHWNYTSVLTQPFKYLKIEGGNITKIAFEQNKNCSVRVLNDWQRYHPELIHSFVKNDTLFIKFVHSGSNQNEKDWMKWTTLVRIFSPELLSVEGFNTDFEMFKLKQKSISVNMSGKSKFEVESMIPDMDSINVIQKDSASVEFEMSPDYNSKRREDSVINKGLAIHFGDNTAPPANGLDNIKSDEAMYINSVNANLQGYSILDVGHAQIQSLQLNIADSSAIIMSGGALKKFK</sequence>
<evidence type="ECO:0000313" key="1">
    <source>
        <dbReference type="EMBL" id="KAA9038357.1"/>
    </source>
</evidence>
<dbReference type="Proteomes" id="UP000326903">
    <property type="component" value="Unassembled WGS sequence"/>
</dbReference>
<reference evidence="1 2" key="1">
    <citation type="submission" date="2019-09" db="EMBL/GenBank/DDBJ databases">
        <title>Draft genome sequence of Ginsengibacter sp. BR5-29.</title>
        <authorList>
            <person name="Im W.-T."/>
        </authorList>
    </citation>
    <scope>NUCLEOTIDE SEQUENCE [LARGE SCALE GENOMIC DNA]</scope>
    <source>
        <strain evidence="1 2">BR5-29</strain>
    </source>
</reference>
<proteinExistence type="predicted"/>